<dbReference type="EMBL" id="KZ451980">
    <property type="protein sequence ID" value="PKA55242.1"/>
    <property type="molecule type" value="Genomic_DNA"/>
</dbReference>
<dbReference type="AlphaFoldDB" id="A0A2I0AI59"/>
<dbReference type="STRING" id="1088818.A0A2I0AI59"/>
<evidence type="ECO:0000313" key="2">
    <source>
        <dbReference type="EMBL" id="PKA55242.1"/>
    </source>
</evidence>
<sequence>MALDAAPSSGKKAQRTFHQPLTKVSRVRDTARSANSALTPASQMRQLTPGVGGLREARWVVNPEEWDGRMNVGMSNSVTTAIRETVREAAIGRTNDTEKAYRASVEQLPPNLGFLRCRHAVTGGIGARICCIIKVKLPFLIHQMKRASTGLILLVCQLRRRYDLPLERDSMSNSLFKVRICQSNCKMLAYVPRAASRALDLAPPIRLHECYVPRHFWQSHSSKQLELGFVDLHANPCLSFHTNNTQQMV</sequence>
<keyword evidence="2" id="KW-0808">Transferase</keyword>
<dbReference type="Proteomes" id="UP000236161">
    <property type="component" value="Unassembled WGS sequence"/>
</dbReference>
<protein>
    <submittedName>
        <fullName evidence="2">RIO kinase 1</fullName>
        <ecNumber evidence="2">2.7.11.1</ecNumber>
    </submittedName>
</protein>
<organism evidence="2 3">
    <name type="scientific">Apostasia shenzhenica</name>
    <dbReference type="NCBI Taxonomy" id="1088818"/>
    <lineage>
        <taxon>Eukaryota</taxon>
        <taxon>Viridiplantae</taxon>
        <taxon>Streptophyta</taxon>
        <taxon>Embryophyta</taxon>
        <taxon>Tracheophyta</taxon>
        <taxon>Spermatophyta</taxon>
        <taxon>Magnoliopsida</taxon>
        <taxon>Liliopsida</taxon>
        <taxon>Asparagales</taxon>
        <taxon>Orchidaceae</taxon>
        <taxon>Apostasioideae</taxon>
        <taxon>Apostasia</taxon>
    </lineage>
</organism>
<keyword evidence="2" id="KW-0418">Kinase</keyword>
<proteinExistence type="predicted"/>
<name>A0A2I0AI59_9ASPA</name>
<dbReference type="GO" id="GO:0004674">
    <property type="term" value="F:protein serine/threonine kinase activity"/>
    <property type="evidence" value="ECO:0007669"/>
    <property type="project" value="UniProtKB-EC"/>
</dbReference>
<evidence type="ECO:0000256" key="1">
    <source>
        <dbReference type="SAM" id="MobiDB-lite"/>
    </source>
</evidence>
<accession>A0A2I0AI59</accession>
<evidence type="ECO:0000313" key="3">
    <source>
        <dbReference type="Proteomes" id="UP000236161"/>
    </source>
</evidence>
<dbReference type="EC" id="2.7.11.1" evidence="2"/>
<keyword evidence="3" id="KW-1185">Reference proteome</keyword>
<gene>
    <name evidence="2" type="ORF">AXF42_Ash003879</name>
</gene>
<feature type="region of interest" description="Disordered" evidence="1">
    <location>
        <begin position="1"/>
        <end position="21"/>
    </location>
</feature>
<reference evidence="2 3" key="1">
    <citation type="journal article" date="2017" name="Nature">
        <title>The Apostasia genome and the evolution of orchids.</title>
        <authorList>
            <person name="Zhang G.Q."/>
            <person name="Liu K.W."/>
            <person name="Li Z."/>
            <person name="Lohaus R."/>
            <person name="Hsiao Y.Y."/>
            <person name="Niu S.C."/>
            <person name="Wang J.Y."/>
            <person name="Lin Y.C."/>
            <person name="Xu Q."/>
            <person name="Chen L.J."/>
            <person name="Yoshida K."/>
            <person name="Fujiwara S."/>
            <person name="Wang Z.W."/>
            <person name="Zhang Y.Q."/>
            <person name="Mitsuda N."/>
            <person name="Wang M."/>
            <person name="Liu G.H."/>
            <person name="Pecoraro L."/>
            <person name="Huang H.X."/>
            <person name="Xiao X.J."/>
            <person name="Lin M."/>
            <person name="Wu X.Y."/>
            <person name="Wu W.L."/>
            <person name="Chen Y.Y."/>
            <person name="Chang S.B."/>
            <person name="Sakamoto S."/>
            <person name="Ohme-Takagi M."/>
            <person name="Yagi M."/>
            <person name="Zeng S.J."/>
            <person name="Shen C.Y."/>
            <person name="Yeh C.M."/>
            <person name="Luo Y.B."/>
            <person name="Tsai W.C."/>
            <person name="Van de Peer Y."/>
            <person name="Liu Z.J."/>
        </authorList>
    </citation>
    <scope>NUCLEOTIDE SEQUENCE [LARGE SCALE GENOMIC DNA]</scope>
    <source>
        <strain evidence="3">cv. Shenzhen</strain>
        <tissue evidence="2">Stem</tissue>
    </source>
</reference>
<dbReference type="OrthoDB" id="1750076at2759"/>